<feature type="compositionally biased region" description="Basic residues" evidence="1">
    <location>
        <begin position="357"/>
        <end position="368"/>
    </location>
</feature>
<feature type="compositionally biased region" description="Acidic residues" evidence="1">
    <location>
        <begin position="178"/>
        <end position="192"/>
    </location>
</feature>
<evidence type="ECO:0000256" key="1">
    <source>
        <dbReference type="SAM" id="MobiDB-lite"/>
    </source>
</evidence>
<feature type="region of interest" description="Disordered" evidence="1">
    <location>
        <begin position="337"/>
        <end position="368"/>
    </location>
</feature>
<organism evidence="2 3">
    <name type="scientific">Wickerhamomyces ciferrii (strain ATCC 14091 / BCRC 22168 / CBS 111 / JCM 3599 / NBRC 0793 / NRRL Y-1031 F-60-10)</name>
    <name type="common">Yeast</name>
    <name type="synonym">Pichia ciferrii</name>
    <dbReference type="NCBI Taxonomy" id="1206466"/>
    <lineage>
        <taxon>Eukaryota</taxon>
        <taxon>Fungi</taxon>
        <taxon>Dikarya</taxon>
        <taxon>Ascomycota</taxon>
        <taxon>Saccharomycotina</taxon>
        <taxon>Saccharomycetes</taxon>
        <taxon>Phaffomycetales</taxon>
        <taxon>Wickerhamomycetaceae</taxon>
        <taxon>Wickerhamomyces</taxon>
    </lineage>
</organism>
<dbReference type="HOGENOM" id="CLU_447044_0_0_1"/>
<comment type="caution">
    <text evidence="2">The sequence shown here is derived from an EMBL/GenBank/DDBJ whole genome shotgun (WGS) entry which is preliminary data.</text>
</comment>
<dbReference type="AlphaFoldDB" id="K0KVJ9"/>
<evidence type="ECO:0000313" key="2">
    <source>
        <dbReference type="EMBL" id="CCH45168.1"/>
    </source>
</evidence>
<feature type="region of interest" description="Disordered" evidence="1">
    <location>
        <begin position="529"/>
        <end position="555"/>
    </location>
</feature>
<proteinExistence type="predicted"/>
<feature type="compositionally biased region" description="Polar residues" evidence="1">
    <location>
        <begin position="424"/>
        <end position="433"/>
    </location>
</feature>
<gene>
    <name evidence="2" type="ORF">BN7_4749</name>
</gene>
<feature type="compositionally biased region" description="Basic residues" evidence="1">
    <location>
        <begin position="391"/>
        <end position="400"/>
    </location>
</feature>
<feature type="region of interest" description="Disordered" evidence="1">
    <location>
        <begin position="386"/>
        <end position="433"/>
    </location>
</feature>
<reference evidence="2 3" key="1">
    <citation type="journal article" date="2012" name="Eukaryot. Cell">
        <title>Draft genome sequence of Wickerhamomyces ciferrii NRRL Y-1031 F-60-10.</title>
        <authorList>
            <person name="Schneider J."/>
            <person name="Andrea H."/>
            <person name="Blom J."/>
            <person name="Jaenicke S."/>
            <person name="Ruckert C."/>
            <person name="Schorsch C."/>
            <person name="Szczepanowski R."/>
            <person name="Farwick M."/>
            <person name="Goesmann A."/>
            <person name="Puhler A."/>
            <person name="Schaffer S."/>
            <person name="Tauch A."/>
            <person name="Kohler T."/>
            <person name="Brinkrolf K."/>
        </authorList>
    </citation>
    <scope>NUCLEOTIDE SEQUENCE [LARGE SCALE GENOMIC DNA]</scope>
    <source>
        <strain evidence="3">ATCC 14091 / BCRC 22168 / CBS 111 / JCM 3599 / NBRC 0793 / NRRL Y-1031 F-60-10</strain>
    </source>
</reference>
<keyword evidence="3" id="KW-1185">Reference proteome</keyword>
<dbReference type="EMBL" id="CAIF01000183">
    <property type="protein sequence ID" value="CCH45168.1"/>
    <property type="molecule type" value="Genomic_DNA"/>
</dbReference>
<feature type="region of interest" description="Disordered" evidence="1">
    <location>
        <begin position="178"/>
        <end position="198"/>
    </location>
</feature>
<sequence>MGFFKPSKIHDEVSENTYEDNYVGKALRLPSAKEPYINSGFDEHFSNNKIETTTTDKAPSVHRVRSKRHSFFTKLFKKTTEVDPEEEGTRRDPLIINQQVEPYSNVRVIERELHSDESSILDLNLVNGEDLKPLKSTRLTWRSRRNKNQNSRSLRTNSNKFGSRRSTIRYFFRRDKELDAEEEEGDEDEEVEQAANTSSVYDVKETLTQRYMTPSGEGYDRLMDDLDNLPLEFTTNEPLTIHQKVSKLLHSLSPLRKSPKSSSIAKDDGSQPEYFNPYDIAKRYREEHNVFEDTDDLIDDDPDKDEITHVSRRASIFDAFRRSKSIKVADPIIEKNPNDVIDNAQNDNDQEEEPSIRRRISRKFSARSKRIPSESNFDTLRLENEDEFTKTRRNPSRRISQRSSKTQESKFEPVSNEDTLNEDPFSSDSSTTIMQNDHGLELFDKLYSKTLDAVELKNKIENDEDLSGSTRVDISIADSGDLTSKPLSGSGSGSPIQHNIVANFASVDNENTNSQRISSFLQTYYEPSRPSTKAISRRTSRSMSRAKDITTDDQNEHQIVEKHRPLTATEQYNKEVEENRLEMEELKFLINRNRSHHRKVINGQIDQLSYK</sequence>
<evidence type="ECO:0000313" key="3">
    <source>
        <dbReference type="Proteomes" id="UP000009328"/>
    </source>
</evidence>
<accession>K0KVJ9</accession>
<protein>
    <submittedName>
        <fullName evidence="2">Uncharacterized protein</fullName>
    </submittedName>
</protein>
<dbReference type="InParanoid" id="K0KVJ9"/>
<feature type="compositionally biased region" description="Basic and acidic residues" evidence="1">
    <location>
        <begin position="545"/>
        <end position="555"/>
    </location>
</feature>
<name>K0KVJ9_WICCF</name>
<dbReference type="Proteomes" id="UP000009328">
    <property type="component" value="Unassembled WGS sequence"/>
</dbReference>